<reference evidence="2 3" key="1">
    <citation type="submission" date="2024-07" db="EMBL/GenBank/DDBJ databases">
        <authorList>
            <person name="Thanompreechachai J."/>
            <person name="Duangmal K."/>
        </authorList>
    </citation>
    <scope>NUCLEOTIDE SEQUENCE [LARGE SCALE GENOMIC DNA]</scope>
    <source>
        <strain evidence="2 3">TBRC 1896</strain>
    </source>
</reference>
<accession>A0ABV4I0T9</accession>
<organism evidence="2 3">
    <name type="scientific">Kineococcus mangrovi</name>
    <dbReference type="NCBI Taxonomy" id="1660183"/>
    <lineage>
        <taxon>Bacteria</taxon>
        <taxon>Bacillati</taxon>
        <taxon>Actinomycetota</taxon>
        <taxon>Actinomycetes</taxon>
        <taxon>Kineosporiales</taxon>
        <taxon>Kineosporiaceae</taxon>
        <taxon>Kineococcus</taxon>
    </lineage>
</organism>
<comment type="caution">
    <text evidence="2">The sequence shown here is derived from an EMBL/GenBank/DDBJ whole genome shotgun (WGS) entry which is preliminary data.</text>
</comment>
<gene>
    <name evidence="2" type="ORF">AB2L28_03650</name>
</gene>
<feature type="region of interest" description="Disordered" evidence="1">
    <location>
        <begin position="1"/>
        <end position="81"/>
    </location>
</feature>
<evidence type="ECO:0000313" key="3">
    <source>
        <dbReference type="Proteomes" id="UP001566476"/>
    </source>
</evidence>
<name>A0ABV4I0T9_9ACTN</name>
<dbReference type="EMBL" id="JBGGTQ010000002">
    <property type="protein sequence ID" value="MEZ0491323.1"/>
    <property type="molecule type" value="Genomic_DNA"/>
</dbReference>
<proteinExistence type="predicted"/>
<evidence type="ECO:0000313" key="2">
    <source>
        <dbReference type="EMBL" id="MEZ0491323.1"/>
    </source>
</evidence>
<dbReference type="RefSeq" id="WP_370717373.1">
    <property type="nucleotide sequence ID" value="NZ_JBGGTQ010000002.1"/>
</dbReference>
<sequence>MVQGLALAGHGQWGFPWSPADLHDDRRHDCTDGPAHDRGPGLEPGPGELSWTEFEAELHEVLAQGAPRTGDGPRPSSEPLA</sequence>
<protein>
    <submittedName>
        <fullName evidence="2">Uncharacterized protein</fullName>
    </submittedName>
</protein>
<evidence type="ECO:0000256" key="1">
    <source>
        <dbReference type="SAM" id="MobiDB-lite"/>
    </source>
</evidence>
<feature type="compositionally biased region" description="Basic and acidic residues" evidence="1">
    <location>
        <begin position="21"/>
        <end position="40"/>
    </location>
</feature>
<dbReference type="Proteomes" id="UP001566476">
    <property type="component" value="Unassembled WGS sequence"/>
</dbReference>
<keyword evidence="3" id="KW-1185">Reference proteome</keyword>